<dbReference type="GO" id="GO:0045259">
    <property type="term" value="C:proton-transporting ATP synthase complex"/>
    <property type="evidence" value="ECO:0007669"/>
    <property type="project" value="UniProtKB-KW"/>
</dbReference>
<keyword evidence="4" id="KW-0813">Transport</keyword>
<feature type="domain" description="ATP synthase F1 complex delta/epsilon subunit N-terminal" evidence="9">
    <location>
        <begin position="1"/>
        <end position="80"/>
    </location>
</feature>
<dbReference type="InterPro" id="IPR020546">
    <property type="entry name" value="ATP_synth_F1_dsu/esu_N"/>
</dbReference>
<comment type="similarity">
    <text evidence="3">Belongs to the ATPase epsilon chain family.</text>
</comment>
<comment type="function">
    <text evidence="1">Produces ATP from ADP in the presence of a proton gradient across the membrane.</text>
</comment>
<evidence type="ECO:0000259" key="9">
    <source>
        <dbReference type="Pfam" id="PF02823"/>
    </source>
</evidence>
<organism evidence="10 11">
    <name type="scientific">Phenylobacterium montanum</name>
    <dbReference type="NCBI Taxonomy" id="2823693"/>
    <lineage>
        <taxon>Bacteria</taxon>
        <taxon>Pseudomonadati</taxon>
        <taxon>Pseudomonadota</taxon>
        <taxon>Alphaproteobacteria</taxon>
        <taxon>Caulobacterales</taxon>
        <taxon>Caulobacteraceae</taxon>
        <taxon>Phenylobacterium</taxon>
    </lineage>
</organism>
<dbReference type="Proteomes" id="UP000676409">
    <property type="component" value="Chromosome"/>
</dbReference>
<dbReference type="InterPro" id="IPR036771">
    <property type="entry name" value="ATPsynth_dsu/esu_N"/>
</dbReference>
<sequence>MRLLITTPGAIVADHADITAVRAEDETGEFGVLPHHADLVTALSVSVVGWRHQDGRQGYCAVRGGLLTVSDGCEVAVATREAILGDDLGRLETVVKGRLTSEAEEERQARARAEHLRVQAIRQMIGFLRPQASSGGRDRP</sequence>
<keyword evidence="8" id="KW-0066">ATP synthesis</keyword>
<evidence type="ECO:0000256" key="8">
    <source>
        <dbReference type="ARBA" id="ARBA00023196"/>
    </source>
</evidence>
<dbReference type="AlphaFoldDB" id="A0A975IWF4"/>
<gene>
    <name evidence="10" type="ORF">KCG34_06540</name>
</gene>
<dbReference type="InterPro" id="IPR001469">
    <property type="entry name" value="ATP_synth_F1_dsu/esu"/>
</dbReference>
<keyword evidence="5" id="KW-0375">Hydrogen ion transport</keyword>
<evidence type="ECO:0000256" key="3">
    <source>
        <dbReference type="ARBA" id="ARBA00005712"/>
    </source>
</evidence>
<dbReference type="KEGG" id="caul:KCG34_06540"/>
<dbReference type="InterPro" id="IPR024037">
    <property type="entry name" value="Alt_ATP_synth_F1_esu"/>
</dbReference>
<dbReference type="EMBL" id="CP073078">
    <property type="protein sequence ID" value="QUD89534.1"/>
    <property type="molecule type" value="Genomic_DNA"/>
</dbReference>
<dbReference type="Gene3D" id="2.60.15.10">
    <property type="entry name" value="F0F1 ATP synthase delta/epsilon subunit, N-terminal"/>
    <property type="match status" value="1"/>
</dbReference>
<name>A0A975IWF4_9CAUL</name>
<evidence type="ECO:0000313" key="11">
    <source>
        <dbReference type="Proteomes" id="UP000676409"/>
    </source>
</evidence>
<protein>
    <submittedName>
        <fullName evidence="10">F0F1 ATP synthase subunit epsilon</fullName>
    </submittedName>
</protein>
<dbReference type="GO" id="GO:0046933">
    <property type="term" value="F:proton-transporting ATP synthase activity, rotational mechanism"/>
    <property type="evidence" value="ECO:0007669"/>
    <property type="project" value="InterPro"/>
</dbReference>
<keyword evidence="6" id="KW-0406">Ion transport</keyword>
<evidence type="ECO:0000256" key="6">
    <source>
        <dbReference type="ARBA" id="ARBA00023065"/>
    </source>
</evidence>
<evidence type="ECO:0000256" key="7">
    <source>
        <dbReference type="ARBA" id="ARBA00023136"/>
    </source>
</evidence>
<evidence type="ECO:0000256" key="1">
    <source>
        <dbReference type="ARBA" id="ARBA00003543"/>
    </source>
</evidence>
<dbReference type="SUPFAM" id="SSF51344">
    <property type="entry name" value="Epsilon subunit of F1F0-ATP synthase N-terminal domain"/>
    <property type="match status" value="1"/>
</dbReference>
<evidence type="ECO:0000256" key="2">
    <source>
        <dbReference type="ARBA" id="ARBA00004184"/>
    </source>
</evidence>
<accession>A0A975IWF4</accession>
<dbReference type="NCBIfam" id="TIGR03166">
    <property type="entry name" value="alt_F1F0_F1_eps"/>
    <property type="match status" value="1"/>
</dbReference>
<evidence type="ECO:0000313" key="10">
    <source>
        <dbReference type="EMBL" id="QUD89534.1"/>
    </source>
</evidence>
<reference evidence="10" key="1">
    <citation type="submission" date="2021-04" db="EMBL/GenBank/DDBJ databases">
        <title>The complete genome sequence of Caulobacter sp. S6.</title>
        <authorList>
            <person name="Tang Y."/>
            <person name="Ouyang W."/>
            <person name="Liu Q."/>
            <person name="Huang B."/>
            <person name="Guo Z."/>
            <person name="Lei P."/>
        </authorList>
    </citation>
    <scope>NUCLEOTIDE SEQUENCE</scope>
    <source>
        <strain evidence="10">S6</strain>
    </source>
</reference>
<keyword evidence="11" id="KW-1185">Reference proteome</keyword>
<dbReference type="Pfam" id="PF02823">
    <property type="entry name" value="ATP-synt_DE_N"/>
    <property type="match status" value="1"/>
</dbReference>
<keyword evidence="8" id="KW-0139">CF(1)</keyword>
<evidence type="ECO:0000256" key="5">
    <source>
        <dbReference type="ARBA" id="ARBA00022781"/>
    </source>
</evidence>
<dbReference type="CDD" id="cd12152">
    <property type="entry name" value="F1-ATPase_delta"/>
    <property type="match status" value="1"/>
</dbReference>
<dbReference type="RefSeq" id="WP_211939586.1">
    <property type="nucleotide sequence ID" value="NZ_CP073078.1"/>
</dbReference>
<keyword evidence="7" id="KW-0472">Membrane</keyword>
<comment type="subcellular location">
    <subcellularLocation>
        <location evidence="2">Endomembrane system</location>
        <topology evidence="2">Peripheral membrane protein</topology>
    </subcellularLocation>
</comment>
<evidence type="ECO:0000256" key="4">
    <source>
        <dbReference type="ARBA" id="ARBA00022448"/>
    </source>
</evidence>
<dbReference type="NCBIfam" id="NF009981">
    <property type="entry name" value="PRK13447.1"/>
    <property type="match status" value="1"/>
</dbReference>
<dbReference type="GO" id="GO:0012505">
    <property type="term" value="C:endomembrane system"/>
    <property type="evidence" value="ECO:0007669"/>
    <property type="project" value="UniProtKB-SubCell"/>
</dbReference>
<proteinExistence type="inferred from homology"/>